<gene>
    <name evidence="3" type="ORF">INH39_12780</name>
</gene>
<dbReference type="EMBL" id="CP063361">
    <property type="protein sequence ID" value="UOD32446.1"/>
    <property type="molecule type" value="Genomic_DNA"/>
</dbReference>
<feature type="domain" description="M23ase beta-sheet core" evidence="2">
    <location>
        <begin position="396"/>
        <end position="489"/>
    </location>
</feature>
<feature type="region of interest" description="Disordered" evidence="1">
    <location>
        <begin position="1"/>
        <end position="29"/>
    </location>
</feature>
<evidence type="ECO:0000259" key="2">
    <source>
        <dbReference type="Pfam" id="PF01551"/>
    </source>
</evidence>
<keyword evidence="4" id="KW-1185">Reference proteome</keyword>
<evidence type="ECO:0000313" key="3">
    <source>
        <dbReference type="EMBL" id="UOD32446.1"/>
    </source>
</evidence>
<evidence type="ECO:0000313" key="4">
    <source>
        <dbReference type="Proteomes" id="UP000831532"/>
    </source>
</evidence>
<dbReference type="Gene3D" id="2.70.70.10">
    <property type="entry name" value="Glucose Permease (Domain IIA)"/>
    <property type="match status" value="1"/>
</dbReference>
<feature type="region of interest" description="Disordered" evidence="1">
    <location>
        <begin position="42"/>
        <end position="64"/>
    </location>
</feature>
<dbReference type="PANTHER" id="PTHR21666:SF270">
    <property type="entry name" value="MUREIN HYDROLASE ACTIVATOR ENVC"/>
    <property type="match status" value="1"/>
</dbReference>
<dbReference type="Proteomes" id="UP000831532">
    <property type="component" value="Chromosome"/>
</dbReference>
<feature type="compositionally biased region" description="Basic and acidic residues" evidence="1">
    <location>
        <begin position="18"/>
        <end position="29"/>
    </location>
</feature>
<sequence>MLLAVATCGAAPASAPRQTERSKQKVLAEKTRAGIQQKLAELKREVSKTESEREDAADTLAESEEAISNANRVLRELASEQSETSAAVAGLAASQEQLAATIVSQKQQLSRLLREQYVAGNEDRIKLLLSGDNPNRINRDLQLMAYVSKAQARLLASLHGNLAAVASNRDKAENAREELDEIAQEEREQKAVLVKEKARRAALLGSLSERLTEQRKEIGGLERDEQRMAGLVDKLSKLIKEQAEAAAAEQRRQEALAAARAKAAEEARLLAAARKAERMAARKAERERAIERERERLAREAAKKPPKIDPRTGARTPQPVPVPVPVPMDPIDDDEPPVVAQVSDKPEPPAPRRPDIALAPATLDGAFASLRGKLRAPVSGKLAARFGAKRGSGPSWKGMFIKAAEGSEVRAVAGGRVVFARWMRGFGNLILVDHGTEYLSVYGNNQALLKREGDAVKGGEPIASAGNTGGNEESGLYFEIRHKGAAVDPAGWVNF</sequence>
<dbReference type="SUPFAM" id="SSF51261">
    <property type="entry name" value="Duplicated hybrid motif"/>
    <property type="match status" value="1"/>
</dbReference>
<dbReference type="RefSeq" id="WP_243493485.1">
    <property type="nucleotide sequence ID" value="NZ_CP063361.1"/>
</dbReference>
<dbReference type="Pfam" id="PF01551">
    <property type="entry name" value="Peptidase_M23"/>
    <property type="match status" value="1"/>
</dbReference>
<dbReference type="CDD" id="cd12797">
    <property type="entry name" value="M23_peptidase"/>
    <property type="match status" value="1"/>
</dbReference>
<feature type="compositionally biased region" description="Basic and acidic residues" evidence="1">
    <location>
        <begin position="344"/>
        <end position="353"/>
    </location>
</feature>
<evidence type="ECO:0000256" key="1">
    <source>
        <dbReference type="SAM" id="MobiDB-lite"/>
    </source>
</evidence>
<feature type="compositionally biased region" description="Basic and acidic residues" evidence="1">
    <location>
        <begin position="296"/>
        <end position="312"/>
    </location>
</feature>
<organism evidence="3 4">
    <name type="scientific">Massilia violaceinigra</name>
    <dbReference type="NCBI Taxonomy" id="2045208"/>
    <lineage>
        <taxon>Bacteria</taxon>
        <taxon>Pseudomonadati</taxon>
        <taxon>Pseudomonadota</taxon>
        <taxon>Betaproteobacteria</taxon>
        <taxon>Burkholderiales</taxon>
        <taxon>Oxalobacteraceae</taxon>
        <taxon>Telluria group</taxon>
        <taxon>Massilia</taxon>
    </lineage>
</organism>
<dbReference type="InterPro" id="IPR011055">
    <property type="entry name" value="Dup_hybrid_motif"/>
</dbReference>
<feature type="compositionally biased region" description="Pro residues" evidence="1">
    <location>
        <begin position="318"/>
        <end position="328"/>
    </location>
</feature>
<reference evidence="3 4" key="1">
    <citation type="submission" date="2020-10" db="EMBL/GenBank/DDBJ databases">
        <title>Genome analysis of Massilia species.</title>
        <authorList>
            <person name="Jung D.-H."/>
        </authorList>
    </citation>
    <scope>NUCLEOTIDE SEQUENCE [LARGE SCALE GENOMIC DNA]</scope>
    <source>
        <strain evidence="4">sipir</strain>
    </source>
</reference>
<feature type="compositionally biased region" description="Basic and acidic residues" evidence="1">
    <location>
        <begin position="42"/>
        <end position="56"/>
    </location>
</feature>
<feature type="region of interest" description="Disordered" evidence="1">
    <location>
        <begin position="296"/>
        <end position="353"/>
    </location>
</feature>
<name>A0ABY4ACI4_9BURK</name>
<protein>
    <submittedName>
        <fullName evidence="3">Peptidoglycan DD-metalloendopeptidase family protein</fullName>
    </submittedName>
</protein>
<dbReference type="InterPro" id="IPR050570">
    <property type="entry name" value="Cell_wall_metabolism_enzyme"/>
</dbReference>
<dbReference type="InterPro" id="IPR016047">
    <property type="entry name" value="M23ase_b-sheet_dom"/>
</dbReference>
<dbReference type="PANTHER" id="PTHR21666">
    <property type="entry name" value="PEPTIDASE-RELATED"/>
    <property type="match status" value="1"/>
</dbReference>
<accession>A0ABY4ACI4</accession>
<dbReference type="Gene3D" id="6.10.250.3150">
    <property type="match status" value="1"/>
</dbReference>
<proteinExistence type="predicted"/>